<comment type="caution">
    <text evidence="14">The sequence shown here is derived from an EMBL/GenBank/DDBJ whole genome shotgun (WGS) entry which is preliminary data.</text>
</comment>
<dbReference type="SUPFAM" id="SSF63737">
    <property type="entry name" value="Leukotriene A4 hydrolase N-terminal domain"/>
    <property type="match status" value="1"/>
</dbReference>
<dbReference type="CDD" id="cd09602">
    <property type="entry name" value="M1_APN"/>
    <property type="match status" value="1"/>
</dbReference>
<feature type="domain" description="Peptidase M1 membrane alanine aminopeptidase" evidence="12">
    <location>
        <begin position="249"/>
        <end position="462"/>
    </location>
</feature>
<comment type="catalytic activity">
    <reaction evidence="1">
        <text>Release of an N-terminal amino acid, Xaa-|-Yaa- from a peptide, amide or arylamide. Xaa is preferably Ala, but may be most amino acids including Pro (slow action). When a terminal hydrophobic residue is followed by a prolyl residue, the two may be released as an intact Xaa-Pro dipeptide.</text>
        <dbReference type="EC" id="3.4.11.2"/>
    </reaction>
</comment>
<dbReference type="InterPro" id="IPR001930">
    <property type="entry name" value="Peptidase_M1"/>
</dbReference>
<dbReference type="Pfam" id="PF17900">
    <property type="entry name" value="Peptidase_M1_N"/>
    <property type="match status" value="1"/>
</dbReference>
<evidence type="ECO:0000256" key="5">
    <source>
        <dbReference type="ARBA" id="ARBA00015611"/>
    </source>
</evidence>
<evidence type="ECO:0000256" key="2">
    <source>
        <dbReference type="ARBA" id="ARBA00001947"/>
    </source>
</evidence>
<dbReference type="GO" id="GO:0005615">
    <property type="term" value="C:extracellular space"/>
    <property type="evidence" value="ECO:0007669"/>
    <property type="project" value="TreeGrafter"/>
</dbReference>
<evidence type="ECO:0000313" key="15">
    <source>
        <dbReference type="Proteomes" id="UP000245618"/>
    </source>
</evidence>
<evidence type="ECO:0000259" key="13">
    <source>
        <dbReference type="Pfam" id="PF17900"/>
    </source>
</evidence>
<dbReference type="GO" id="GO:0008270">
    <property type="term" value="F:zinc ion binding"/>
    <property type="evidence" value="ECO:0007669"/>
    <property type="project" value="InterPro"/>
</dbReference>
<dbReference type="GO" id="GO:0006508">
    <property type="term" value="P:proteolysis"/>
    <property type="evidence" value="ECO:0007669"/>
    <property type="project" value="UniProtKB-KW"/>
</dbReference>
<dbReference type="SUPFAM" id="SSF55486">
    <property type="entry name" value="Metalloproteases ('zincins'), catalytic domain"/>
    <property type="match status" value="1"/>
</dbReference>
<dbReference type="Gene3D" id="1.10.390.10">
    <property type="entry name" value="Neutral Protease Domain 2"/>
    <property type="match status" value="1"/>
</dbReference>
<dbReference type="RefSeq" id="WP_116759425.1">
    <property type="nucleotide sequence ID" value="NZ_QCZH01000001.1"/>
</dbReference>
<feature type="domain" description="Aminopeptidase N-like N-terminal" evidence="13">
    <location>
        <begin position="138"/>
        <end position="208"/>
    </location>
</feature>
<keyword evidence="11" id="KW-0732">Signal</keyword>
<dbReference type="Pfam" id="PF01433">
    <property type="entry name" value="Peptidase_M1"/>
    <property type="match status" value="1"/>
</dbReference>
<keyword evidence="15" id="KW-1185">Reference proteome</keyword>
<dbReference type="EMBL" id="QCZH01000001">
    <property type="protein sequence ID" value="PWA11288.1"/>
    <property type="molecule type" value="Genomic_DNA"/>
</dbReference>
<keyword evidence="10" id="KW-0482">Metalloprotease</keyword>
<evidence type="ECO:0000259" key="12">
    <source>
        <dbReference type="Pfam" id="PF01433"/>
    </source>
</evidence>
<name>A0A2U1K2V3_9FLAO</name>
<evidence type="ECO:0000256" key="6">
    <source>
        <dbReference type="ARBA" id="ARBA00022670"/>
    </source>
</evidence>
<dbReference type="InterPro" id="IPR042097">
    <property type="entry name" value="Aminopeptidase_N-like_N_sf"/>
</dbReference>
<dbReference type="Proteomes" id="UP000245618">
    <property type="component" value="Unassembled WGS sequence"/>
</dbReference>
<evidence type="ECO:0000256" key="9">
    <source>
        <dbReference type="ARBA" id="ARBA00022833"/>
    </source>
</evidence>
<keyword evidence="9" id="KW-0862">Zinc</keyword>
<protein>
    <recommendedName>
        <fullName evidence="5">Aminopeptidase N</fullName>
        <ecNumber evidence="4">3.4.11.2</ecNumber>
    </recommendedName>
</protein>
<dbReference type="GO" id="GO:0070006">
    <property type="term" value="F:metalloaminopeptidase activity"/>
    <property type="evidence" value="ECO:0007669"/>
    <property type="project" value="TreeGrafter"/>
</dbReference>
<keyword evidence="8" id="KW-0378">Hydrolase</keyword>
<dbReference type="GO" id="GO:0016285">
    <property type="term" value="F:alanyl aminopeptidase activity"/>
    <property type="evidence" value="ECO:0007669"/>
    <property type="project" value="UniProtKB-EC"/>
</dbReference>
<dbReference type="GO" id="GO:0016020">
    <property type="term" value="C:membrane"/>
    <property type="evidence" value="ECO:0007669"/>
    <property type="project" value="TreeGrafter"/>
</dbReference>
<evidence type="ECO:0000256" key="3">
    <source>
        <dbReference type="ARBA" id="ARBA00010136"/>
    </source>
</evidence>
<sequence length="856" mass="98490">MRISSILLCFLWMAVSAQEIQPSDALVQEGVSKELASFRKKQLSEVSYNLSFAIPKDKEQSIQSKLVVQLKISDVNQPLYFDFNEKKESLQSMMINGQSITVFHEKEHLIIPKKWLKLGQNIIEIEFAAGNLSLNRNSDYLYTLLVPDRARTLFPCFDQPDIKATYTMVITAPKEWEVLTGAVVAEQTSQDDFVTYHFKKSDKMSTYLFSFVAGKFAKVTMNPGHFNMTMLYRESDTAKIKASSNVIFDLHEKSLSFLEKYTQRPFPFQKFDFATIPAHPFGGMEHVGAIQYKESTLFLDNSATNTEKLDRGKLIAHETAHTWFGNLVTMKWFDDVWMKEVFANFMADKIMNPTFPEINHDLQFVLAHYPAAYGEDRSAGTHPIKQTLPNLKNAGSLYGSIIYDKAPIMMRQLETAMGADRFQKGIQKYMQRFANDNADWNDLVVILDQETPLNIKKWSKVWVNQSSRPLLNDVVVYDAKNKIKSFEIHQKAEDGSSNVWPQIFEIGLVYPDSVKVIKVRLEGRVTKLKEAIGLTKPNVIIYNYNGYGYGVFPVDAFNLSQIAVIPNEVARAYSYINLYENVLTGKITPIMAFGCFLKGIEMEKNELIVRLLSGQLRDIYWMYFTEKQQQANQKGLENLAYESLKKDLPPNIKKIFFGLFNSIAYSETGKERLFRIWNKEDVFNNLKLNEDDYANIAMDLAVFQHPKAVEIMEKTRLSTTNPDKQKRLDFLLPSLSDDQEVRDAFMLSLKEEKNRVKAPWVISALGYLNHPLRQGSSQKHLRFCLDLVEEIQRTGDLFFPKRWLTASIGRYSSNFAYNVVAVFFKENPDFSPVLKRKLLQATDGLYRAQKIKRDTE</sequence>
<proteinExistence type="inferred from homology"/>
<dbReference type="EC" id="3.4.11.2" evidence="4"/>
<dbReference type="OrthoDB" id="100605at2"/>
<feature type="signal peptide" evidence="11">
    <location>
        <begin position="1"/>
        <end position="17"/>
    </location>
</feature>
<dbReference type="InterPro" id="IPR050344">
    <property type="entry name" value="Peptidase_M1_aminopeptidases"/>
</dbReference>
<evidence type="ECO:0000256" key="8">
    <source>
        <dbReference type="ARBA" id="ARBA00022801"/>
    </source>
</evidence>
<comment type="similarity">
    <text evidence="3">Belongs to the peptidase M1 family.</text>
</comment>
<dbReference type="PANTHER" id="PTHR11533">
    <property type="entry name" value="PROTEASE M1 ZINC METALLOPROTEASE"/>
    <property type="match status" value="1"/>
</dbReference>
<comment type="cofactor">
    <cofactor evidence="2">
        <name>Zn(2+)</name>
        <dbReference type="ChEBI" id="CHEBI:29105"/>
    </cofactor>
</comment>
<dbReference type="GO" id="GO:0042277">
    <property type="term" value="F:peptide binding"/>
    <property type="evidence" value="ECO:0007669"/>
    <property type="project" value="TreeGrafter"/>
</dbReference>
<reference evidence="14 15" key="1">
    <citation type="submission" date="2018-04" db="EMBL/GenBank/DDBJ databases">
        <title>Flavobacterium sp. nov., isolated from glacier ice.</title>
        <authorList>
            <person name="Liu Q."/>
            <person name="Xin Y.-H."/>
        </authorList>
    </citation>
    <scope>NUCLEOTIDE SEQUENCE [LARGE SCALE GENOMIC DNA]</scope>
    <source>
        <strain evidence="14 15">LB2P30</strain>
    </source>
</reference>
<dbReference type="GO" id="GO:0043171">
    <property type="term" value="P:peptide catabolic process"/>
    <property type="evidence" value="ECO:0007669"/>
    <property type="project" value="TreeGrafter"/>
</dbReference>
<dbReference type="InterPro" id="IPR045357">
    <property type="entry name" value="Aminopeptidase_N-like_N"/>
</dbReference>
<organism evidence="14 15">
    <name type="scientific">Flavobacterium laiguense</name>
    <dbReference type="NCBI Taxonomy" id="2169409"/>
    <lineage>
        <taxon>Bacteria</taxon>
        <taxon>Pseudomonadati</taxon>
        <taxon>Bacteroidota</taxon>
        <taxon>Flavobacteriia</taxon>
        <taxon>Flavobacteriales</taxon>
        <taxon>Flavobacteriaceae</taxon>
        <taxon>Flavobacterium</taxon>
    </lineage>
</organism>
<accession>A0A2U1K2V3</accession>
<dbReference type="AlphaFoldDB" id="A0A2U1K2V3"/>
<evidence type="ECO:0000313" key="14">
    <source>
        <dbReference type="EMBL" id="PWA11288.1"/>
    </source>
</evidence>
<gene>
    <name evidence="14" type="ORF">DB891_00255</name>
</gene>
<dbReference type="GO" id="GO:0005737">
    <property type="term" value="C:cytoplasm"/>
    <property type="evidence" value="ECO:0007669"/>
    <property type="project" value="TreeGrafter"/>
</dbReference>
<dbReference type="Gene3D" id="2.60.40.1730">
    <property type="entry name" value="tricorn interacting facor f3 domain"/>
    <property type="match status" value="1"/>
</dbReference>
<evidence type="ECO:0000256" key="7">
    <source>
        <dbReference type="ARBA" id="ARBA00022723"/>
    </source>
</evidence>
<feature type="chain" id="PRO_5015582563" description="Aminopeptidase N" evidence="11">
    <location>
        <begin position="18"/>
        <end position="856"/>
    </location>
</feature>
<evidence type="ECO:0000256" key="10">
    <source>
        <dbReference type="ARBA" id="ARBA00023049"/>
    </source>
</evidence>
<keyword evidence="6" id="KW-0645">Protease</keyword>
<keyword evidence="7" id="KW-0479">Metal-binding</keyword>
<dbReference type="PRINTS" id="PR00756">
    <property type="entry name" value="ALADIPTASE"/>
</dbReference>
<evidence type="ECO:0000256" key="1">
    <source>
        <dbReference type="ARBA" id="ARBA00000098"/>
    </source>
</evidence>
<dbReference type="InterPro" id="IPR027268">
    <property type="entry name" value="Peptidase_M4/M1_CTD_sf"/>
</dbReference>
<evidence type="ECO:0000256" key="4">
    <source>
        <dbReference type="ARBA" id="ARBA00012564"/>
    </source>
</evidence>
<dbReference type="PANTHER" id="PTHR11533:SF299">
    <property type="entry name" value="AMINOPEPTIDASE"/>
    <property type="match status" value="1"/>
</dbReference>
<evidence type="ECO:0000256" key="11">
    <source>
        <dbReference type="SAM" id="SignalP"/>
    </source>
</evidence>
<dbReference type="InterPro" id="IPR014782">
    <property type="entry name" value="Peptidase_M1_dom"/>
</dbReference>